<dbReference type="RefSeq" id="WP_242987684.1">
    <property type="nucleotide sequence ID" value="NZ_QPJT01000021.1"/>
</dbReference>
<protein>
    <submittedName>
        <fullName evidence="2">ABC-2 type transport system permease protein</fullName>
    </submittedName>
</protein>
<keyword evidence="3" id="KW-1185">Reference proteome</keyword>
<keyword evidence="1" id="KW-1133">Transmembrane helix</keyword>
<dbReference type="PANTHER" id="PTHR36833">
    <property type="entry name" value="SLR0610 PROTEIN-RELATED"/>
    <property type="match status" value="1"/>
</dbReference>
<dbReference type="InterPro" id="IPR010390">
    <property type="entry name" value="ABC-2_transporter-like"/>
</dbReference>
<sequence length="279" mass="32387">METKGTNKIAEFIYLFFIYSKLNTKIMLEYKLDRFLLAFAVFFREIISVVVMVLILTRFVHIKGWEMNEMLFLYSFLFLSYSLFIFFFTGIRDFDDMVYNGEFDRFLIRPLGLMFQIISSRIDYCATVGHGAVGIILLLHTAGSAGIEWNARNLLYYITALIGGAIIQASLFMLSSCFSFWAVKTTNLRNLIFFNSRRFAGYPISFYPAVIQKMLIFIVPFAFVSYFPAQFFLRKPDIEMFWSGYLYLTPVVGAAMFALVYAFWRLGLKSYSSSGNSMY</sequence>
<name>A0A369AT79_9FIRM</name>
<feature type="transmembrane region" description="Helical" evidence="1">
    <location>
        <begin position="204"/>
        <end position="224"/>
    </location>
</feature>
<evidence type="ECO:0000256" key="1">
    <source>
        <dbReference type="SAM" id="Phobius"/>
    </source>
</evidence>
<accession>A0A369AT79</accession>
<proteinExistence type="predicted"/>
<dbReference type="PANTHER" id="PTHR36833:SF1">
    <property type="entry name" value="INTEGRAL MEMBRANE TRANSPORT PROTEIN"/>
    <property type="match status" value="1"/>
</dbReference>
<comment type="caution">
    <text evidence="2">The sequence shown here is derived from an EMBL/GenBank/DDBJ whole genome shotgun (WGS) entry which is preliminary data.</text>
</comment>
<dbReference type="EMBL" id="QPJT01000021">
    <property type="protein sequence ID" value="RCX12549.1"/>
    <property type="molecule type" value="Genomic_DNA"/>
</dbReference>
<feature type="transmembrane region" description="Helical" evidence="1">
    <location>
        <begin position="35"/>
        <end position="59"/>
    </location>
</feature>
<dbReference type="Proteomes" id="UP000253034">
    <property type="component" value="Unassembled WGS sequence"/>
</dbReference>
<keyword evidence="1" id="KW-0472">Membrane</keyword>
<feature type="transmembrane region" description="Helical" evidence="1">
    <location>
        <begin position="154"/>
        <end position="183"/>
    </location>
</feature>
<gene>
    <name evidence="2" type="ORF">DFR58_12153</name>
</gene>
<feature type="transmembrane region" description="Helical" evidence="1">
    <location>
        <begin position="71"/>
        <end position="91"/>
    </location>
</feature>
<dbReference type="Pfam" id="PF06182">
    <property type="entry name" value="ABC2_membrane_6"/>
    <property type="match status" value="1"/>
</dbReference>
<dbReference type="AlphaFoldDB" id="A0A369AT79"/>
<evidence type="ECO:0000313" key="2">
    <source>
        <dbReference type="EMBL" id="RCX12549.1"/>
    </source>
</evidence>
<reference evidence="2 3" key="1">
    <citation type="submission" date="2018-07" db="EMBL/GenBank/DDBJ databases">
        <title>Genomic Encyclopedia of Type Strains, Phase IV (KMG-IV): sequencing the most valuable type-strain genomes for metagenomic binning, comparative biology and taxonomic classification.</title>
        <authorList>
            <person name="Goeker M."/>
        </authorList>
    </citation>
    <scope>NUCLEOTIDE SEQUENCE [LARGE SCALE GENOMIC DNA]</scope>
    <source>
        <strain evidence="2 3">DSM 27016</strain>
    </source>
</reference>
<feature type="transmembrane region" description="Helical" evidence="1">
    <location>
        <begin position="124"/>
        <end position="142"/>
    </location>
</feature>
<organism evidence="2 3">
    <name type="scientific">Anaerobacterium chartisolvens</name>
    <dbReference type="NCBI Taxonomy" id="1297424"/>
    <lineage>
        <taxon>Bacteria</taxon>
        <taxon>Bacillati</taxon>
        <taxon>Bacillota</taxon>
        <taxon>Clostridia</taxon>
        <taxon>Eubacteriales</taxon>
        <taxon>Oscillospiraceae</taxon>
        <taxon>Anaerobacterium</taxon>
    </lineage>
</organism>
<keyword evidence="1" id="KW-0812">Transmembrane</keyword>
<feature type="transmembrane region" description="Helical" evidence="1">
    <location>
        <begin position="244"/>
        <end position="264"/>
    </location>
</feature>
<evidence type="ECO:0000313" key="3">
    <source>
        <dbReference type="Proteomes" id="UP000253034"/>
    </source>
</evidence>